<keyword evidence="10" id="KW-0408">Iron</keyword>
<dbReference type="RefSeq" id="WP_281178608.1">
    <property type="nucleotide sequence ID" value="NZ_JBHSMX010000020.1"/>
</dbReference>
<dbReference type="PANTHER" id="PTHR30529:SF1">
    <property type="entry name" value="CYTOCHROME B561 HOMOLOG 2"/>
    <property type="match status" value="1"/>
</dbReference>
<evidence type="ECO:0000256" key="13">
    <source>
        <dbReference type="SAM" id="Phobius"/>
    </source>
</evidence>
<feature type="transmembrane region" description="Helical" evidence="13">
    <location>
        <begin position="90"/>
        <end position="122"/>
    </location>
</feature>
<comment type="cofactor">
    <cofactor evidence="1">
        <name>heme b</name>
        <dbReference type="ChEBI" id="CHEBI:60344"/>
    </cofactor>
</comment>
<evidence type="ECO:0000256" key="8">
    <source>
        <dbReference type="ARBA" id="ARBA00022982"/>
    </source>
</evidence>
<dbReference type="Proteomes" id="UP001596084">
    <property type="component" value="Unassembled WGS sequence"/>
</dbReference>
<evidence type="ECO:0000256" key="5">
    <source>
        <dbReference type="ARBA" id="ARBA00022617"/>
    </source>
</evidence>
<evidence type="ECO:0000256" key="1">
    <source>
        <dbReference type="ARBA" id="ARBA00001970"/>
    </source>
</evidence>
<keyword evidence="5" id="KW-0349">Heme</keyword>
<dbReference type="InterPro" id="IPR011577">
    <property type="entry name" value="Cyt_b561_bac/Ni-Hgenase"/>
</dbReference>
<evidence type="ECO:0000259" key="14">
    <source>
        <dbReference type="Pfam" id="PF01292"/>
    </source>
</evidence>
<evidence type="ECO:0000256" key="4">
    <source>
        <dbReference type="ARBA" id="ARBA00022475"/>
    </source>
</evidence>
<evidence type="ECO:0000256" key="11">
    <source>
        <dbReference type="ARBA" id="ARBA00023136"/>
    </source>
</evidence>
<evidence type="ECO:0000256" key="2">
    <source>
        <dbReference type="ARBA" id="ARBA00004651"/>
    </source>
</evidence>
<comment type="similarity">
    <text evidence="12">Belongs to the cytochrome b561 family.</text>
</comment>
<feature type="transmembrane region" description="Helical" evidence="13">
    <location>
        <begin position="46"/>
        <end position="64"/>
    </location>
</feature>
<keyword evidence="8" id="KW-0249">Electron transport</keyword>
<keyword evidence="16" id="KW-1185">Reference proteome</keyword>
<evidence type="ECO:0000256" key="6">
    <source>
        <dbReference type="ARBA" id="ARBA00022692"/>
    </source>
</evidence>
<keyword evidence="7" id="KW-0479">Metal-binding</keyword>
<dbReference type="PANTHER" id="PTHR30529">
    <property type="entry name" value="CYTOCHROME B561"/>
    <property type="match status" value="1"/>
</dbReference>
<feature type="transmembrane region" description="Helical" evidence="13">
    <location>
        <begin position="142"/>
        <end position="159"/>
    </location>
</feature>
<sequence>MQPTGYTRTAMILHGAMALLMVAGFSLGLYMVGLPLSPFKLRLYSYHKWIGVTVAALLLPRIVWRCLHAPPRLPAGTPAWEQAAAHANHLLLYLLMAAVPVSGWLMSSAKGVTTVFLGLWPLPDAVARNEALGSLLEALHRLLNYALLGLVGLHVAAALKHQFIDRDGLLGRMFRLTGGDA</sequence>
<evidence type="ECO:0000256" key="10">
    <source>
        <dbReference type="ARBA" id="ARBA00023004"/>
    </source>
</evidence>
<dbReference type="EMBL" id="JBHSMX010000020">
    <property type="protein sequence ID" value="MFC5521839.1"/>
    <property type="molecule type" value="Genomic_DNA"/>
</dbReference>
<keyword evidence="4" id="KW-1003">Cell membrane</keyword>
<dbReference type="InterPro" id="IPR016174">
    <property type="entry name" value="Di-haem_cyt_TM"/>
</dbReference>
<feature type="transmembrane region" description="Helical" evidence="13">
    <location>
        <begin position="12"/>
        <end position="34"/>
    </location>
</feature>
<organism evidence="15 16">
    <name type="scientific">Polaromonas jejuensis</name>
    <dbReference type="NCBI Taxonomy" id="457502"/>
    <lineage>
        <taxon>Bacteria</taxon>
        <taxon>Pseudomonadati</taxon>
        <taxon>Pseudomonadota</taxon>
        <taxon>Betaproteobacteria</taxon>
        <taxon>Burkholderiales</taxon>
        <taxon>Comamonadaceae</taxon>
        <taxon>Polaromonas</taxon>
    </lineage>
</organism>
<dbReference type="Pfam" id="PF01292">
    <property type="entry name" value="Ni_hydr_CYTB"/>
    <property type="match status" value="1"/>
</dbReference>
<comment type="subcellular location">
    <subcellularLocation>
        <location evidence="2">Cell membrane</location>
        <topology evidence="2">Multi-pass membrane protein</topology>
    </subcellularLocation>
</comment>
<keyword evidence="9 13" id="KW-1133">Transmembrane helix</keyword>
<gene>
    <name evidence="15" type="ORF">ACFPP7_13095</name>
</gene>
<name>A0ABW0QC96_9BURK</name>
<evidence type="ECO:0000256" key="9">
    <source>
        <dbReference type="ARBA" id="ARBA00022989"/>
    </source>
</evidence>
<comment type="caution">
    <text evidence="15">The sequence shown here is derived from an EMBL/GenBank/DDBJ whole genome shotgun (WGS) entry which is preliminary data.</text>
</comment>
<keyword evidence="3" id="KW-0813">Transport</keyword>
<evidence type="ECO:0000256" key="7">
    <source>
        <dbReference type="ARBA" id="ARBA00022723"/>
    </source>
</evidence>
<evidence type="ECO:0000313" key="15">
    <source>
        <dbReference type="EMBL" id="MFC5521839.1"/>
    </source>
</evidence>
<protein>
    <submittedName>
        <fullName evidence="15">Cytochrome b</fullName>
    </submittedName>
</protein>
<feature type="domain" description="Cytochrome b561 bacterial/Ni-hydrogenase" evidence="14">
    <location>
        <begin position="6"/>
        <end position="175"/>
    </location>
</feature>
<proteinExistence type="inferred from homology"/>
<keyword evidence="6 13" id="KW-0812">Transmembrane</keyword>
<keyword evidence="11 13" id="KW-0472">Membrane</keyword>
<evidence type="ECO:0000313" key="16">
    <source>
        <dbReference type="Proteomes" id="UP001596084"/>
    </source>
</evidence>
<evidence type="ECO:0000256" key="12">
    <source>
        <dbReference type="ARBA" id="ARBA00037975"/>
    </source>
</evidence>
<dbReference type="InterPro" id="IPR052168">
    <property type="entry name" value="Cytochrome_b561_oxidase"/>
</dbReference>
<accession>A0ABW0QC96</accession>
<reference evidence="16" key="1">
    <citation type="journal article" date="2019" name="Int. J. Syst. Evol. Microbiol.">
        <title>The Global Catalogue of Microorganisms (GCM) 10K type strain sequencing project: providing services to taxonomists for standard genome sequencing and annotation.</title>
        <authorList>
            <consortium name="The Broad Institute Genomics Platform"/>
            <consortium name="The Broad Institute Genome Sequencing Center for Infectious Disease"/>
            <person name="Wu L."/>
            <person name="Ma J."/>
        </authorList>
    </citation>
    <scope>NUCLEOTIDE SEQUENCE [LARGE SCALE GENOMIC DNA]</scope>
    <source>
        <strain evidence="16">CGMCC 4.7277</strain>
    </source>
</reference>
<evidence type="ECO:0000256" key="3">
    <source>
        <dbReference type="ARBA" id="ARBA00022448"/>
    </source>
</evidence>
<dbReference type="SUPFAM" id="SSF81342">
    <property type="entry name" value="Transmembrane di-heme cytochromes"/>
    <property type="match status" value="1"/>
</dbReference>